<dbReference type="GO" id="GO:0070814">
    <property type="term" value="P:hydrogen sulfide biosynthetic process"/>
    <property type="evidence" value="ECO:0007669"/>
    <property type="project" value="UniProtKB-UniRule"/>
</dbReference>
<reference evidence="9" key="1">
    <citation type="submission" date="2016-01" db="EMBL/GenBank/DDBJ databases">
        <authorList>
            <person name="Mcilroy J.S."/>
            <person name="Karst M S."/>
            <person name="Albertsen M."/>
        </authorList>
    </citation>
    <scope>NUCLEOTIDE SEQUENCE</scope>
    <source>
        <strain evidence="9">Cfx-K</strain>
    </source>
</reference>
<dbReference type="NCBIfam" id="TIGR00455">
    <property type="entry name" value="apsK"/>
    <property type="match status" value="1"/>
</dbReference>
<evidence type="ECO:0000313" key="9">
    <source>
        <dbReference type="EMBL" id="CUS02942.2"/>
    </source>
</evidence>
<name>A0A160T0K6_9CHLR</name>
<dbReference type="InterPro" id="IPR050512">
    <property type="entry name" value="Sulf_AdTrans/APS_kinase"/>
</dbReference>
<dbReference type="RefSeq" id="WP_095042501.1">
    <property type="nucleotide sequence ID" value="NZ_LN890655.1"/>
</dbReference>
<evidence type="ECO:0000259" key="8">
    <source>
        <dbReference type="Pfam" id="PF01583"/>
    </source>
</evidence>
<accession>A0A160T0K6</accession>
<feature type="active site" description="Phosphoserine intermediate" evidence="6">
    <location>
        <position position="90"/>
    </location>
</feature>
<dbReference type="GO" id="GO:0010134">
    <property type="term" value="P:sulfate assimilation via adenylyl sulfate reduction"/>
    <property type="evidence" value="ECO:0007669"/>
    <property type="project" value="TreeGrafter"/>
</dbReference>
<dbReference type="Pfam" id="PF01583">
    <property type="entry name" value="APS_kinase"/>
    <property type="match status" value="1"/>
</dbReference>
<organism evidence="9 10">
    <name type="scientific">Candidatus Promineifilum breve</name>
    <dbReference type="NCBI Taxonomy" id="1806508"/>
    <lineage>
        <taxon>Bacteria</taxon>
        <taxon>Bacillati</taxon>
        <taxon>Chloroflexota</taxon>
        <taxon>Ardenticatenia</taxon>
        <taxon>Candidatus Promineifilales</taxon>
        <taxon>Candidatus Promineifilaceae</taxon>
        <taxon>Candidatus Promineifilum</taxon>
    </lineage>
</organism>
<feature type="binding site" evidence="6">
    <location>
        <begin position="16"/>
        <end position="23"/>
    </location>
    <ligand>
        <name>ATP</name>
        <dbReference type="ChEBI" id="CHEBI:30616"/>
    </ligand>
</feature>
<feature type="domain" description="APS kinase" evidence="8">
    <location>
        <begin position="9"/>
        <end position="155"/>
    </location>
</feature>
<dbReference type="OrthoDB" id="9804504at2"/>
<keyword evidence="10" id="KW-1185">Reference proteome</keyword>
<dbReference type="InterPro" id="IPR027417">
    <property type="entry name" value="P-loop_NTPase"/>
</dbReference>
<dbReference type="NCBIfam" id="NF003013">
    <property type="entry name" value="PRK03846.1"/>
    <property type="match status" value="1"/>
</dbReference>
<dbReference type="EMBL" id="LN890655">
    <property type="protein sequence ID" value="CUS02942.2"/>
    <property type="molecule type" value="Genomic_DNA"/>
</dbReference>
<dbReference type="GO" id="GO:0019379">
    <property type="term" value="P:sulfate assimilation, phosphoadenylyl sulfate reduction by phosphoadenylyl-sulfate reductase (thioredoxin)"/>
    <property type="evidence" value="ECO:0007669"/>
    <property type="project" value="TreeGrafter"/>
</dbReference>
<comment type="similarity">
    <text evidence="6 7">Belongs to the APS kinase family.</text>
</comment>
<dbReference type="KEGG" id="pbf:CFX0092_A1064"/>
<evidence type="ECO:0000256" key="1">
    <source>
        <dbReference type="ARBA" id="ARBA00001823"/>
    </source>
</evidence>
<dbReference type="SUPFAM" id="SSF52540">
    <property type="entry name" value="P-loop containing nucleoside triphosphate hydrolases"/>
    <property type="match status" value="1"/>
</dbReference>
<dbReference type="NCBIfam" id="NF002059">
    <property type="entry name" value="PRK00889.1"/>
    <property type="match status" value="1"/>
</dbReference>
<dbReference type="InterPro" id="IPR059117">
    <property type="entry name" value="APS_kinase_dom"/>
</dbReference>
<dbReference type="InterPro" id="IPR002891">
    <property type="entry name" value="APS"/>
</dbReference>
<evidence type="ECO:0000256" key="7">
    <source>
        <dbReference type="RuleBase" id="RU004347"/>
    </source>
</evidence>
<dbReference type="GO" id="GO:0005524">
    <property type="term" value="F:ATP binding"/>
    <property type="evidence" value="ECO:0007669"/>
    <property type="project" value="UniProtKB-UniRule"/>
</dbReference>
<keyword evidence="4 6" id="KW-0547">Nucleotide-binding</keyword>
<comment type="pathway">
    <text evidence="6 7">Sulfur metabolism; hydrogen sulfide biosynthesis; sulfite from sulfate: step 2/3.</text>
</comment>
<dbReference type="GO" id="GO:0004020">
    <property type="term" value="F:adenylylsulfate kinase activity"/>
    <property type="evidence" value="ECO:0007669"/>
    <property type="project" value="UniProtKB-UniRule"/>
</dbReference>
<evidence type="ECO:0000256" key="4">
    <source>
        <dbReference type="ARBA" id="ARBA00022741"/>
    </source>
</evidence>
<evidence type="ECO:0000256" key="6">
    <source>
        <dbReference type="HAMAP-Rule" id="MF_00065"/>
    </source>
</evidence>
<evidence type="ECO:0000313" key="10">
    <source>
        <dbReference type="Proteomes" id="UP000215027"/>
    </source>
</evidence>
<keyword evidence="6" id="KW-0597">Phosphoprotein</keyword>
<dbReference type="Gene3D" id="3.40.50.300">
    <property type="entry name" value="P-loop containing nucleotide triphosphate hydrolases"/>
    <property type="match status" value="1"/>
</dbReference>
<protein>
    <recommendedName>
        <fullName evidence="2 6">Adenylyl-sulfate kinase</fullName>
        <ecNumber evidence="2 6">2.7.1.25</ecNumber>
    </recommendedName>
    <alternativeName>
        <fullName evidence="6">APS kinase</fullName>
    </alternativeName>
    <alternativeName>
        <fullName evidence="6">ATP adenosine-5'-phosphosulfate 3'-phosphotransferase</fullName>
    </alternativeName>
    <alternativeName>
        <fullName evidence="6">Adenosine-5'-phosphosulfate kinase</fullName>
    </alternativeName>
</protein>
<keyword evidence="5 6" id="KW-0067">ATP-binding</keyword>
<dbReference type="UniPathway" id="UPA00140">
    <property type="reaction ID" value="UER00205"/>
</dbReference>
<keyword evidence="6 7" id="KW-0418">Kinase</keyword>
<dbReference type="EC" id="2.7.1.25" evidence="2 6"/>
<dbReference type="HAMAP" id="MF_00065">
    <property type="entry name" value="Adenylyl_sulf_kinase"/>
    <property type="match status" value="1"/>
</dbReference>
<dbReference type="Proteomes" id="UP000215027">
    <property type="component" value="Chromosome I"/>
</dbReference>
<dbReference type="GO" id="GO:0004781">
    <property type="term" value="F:sulfate adenylyltransferase (ATP) activity"/>
    <property type="evidence" value="ECO:0007669"/>
    <property type="project" value="TreeGrafter"/>
</dbReference>
<evidence type="ECO:0000256" key="3">
    <source>
        <dbReference type="ARBA" id="ARBA00022679"/>
    </source>
</evidence>
<sequence length="189" mass="20868">MSQYEEYPGYVLWMTGLSGAGKTTIALLLEEDLKARGCKFERLDGDVVRESLTRDLGFSKEDRDKNIERVSFVAKLLSRNGVGCVCSFISPYQAVRDMVRAGTTNFIEVFIDAPLDVVIGRDVKGMYKKAIAGEIPNFTGISDPFEAPANPEIHIHTDQETPAASAQRILAYLEERGFIPVHEAALLPA</sequence>
<dbReference type="GO" id="GO:0005737">
    <property type="term" value="C:cytoplasm"/>
    <property type="evidence" value="ECO:0007669"/>
    <property type="project" value="TreeGrafter"/>
</dbReference>
<dbReference type="PANTHER" id="PTHR42700:SF1">
    <property type="entry name" value="SULFATE ADENYLYLTRANSFERASE"/>
    <property type="match status" value="1"/>
</dbReference>
<dbReference type="CDD" id="cd02027">
    <property type="entry name" value="APSK"/>
    <property type="match status" value="1"/>
</dbReference>
<evidence type="ECO:0000256" key="2">
    <source>
        <dbReference type="ARBA" id="ARBA00012121"/>
    </source>
</evidence>
<proteinExistence type="inferred from homology"/>
<dbReference type="AlphaFoldDB" id="A0A160T0K6"/>
<gene>
    <name evidence="6 9" type="primary">cysC</name>
    <name evidence="9" type="ORF">CFX0092_A1064</name>
</gene>
<keyword evidence="3 6" id="KW-0808">Transferase</keyword>
<evidence type="ECO:0000256" key="5">
    <source>
        <dbReference type="ARBA" id="ARBA00022840"/>
    </source>
</evidence>
<comment type="catalytic activity">
    <reaction evidence="1 6 7">
        <text>adenosine 5'-phosphosulfate + ATP = 3'-phosphoadenylyl sulfate + ADP + H(+)</text>
        <dbReference type="Rhea" id="RHEA:24152"/>
        <dbReference type="ChEBI" id="CHEBI:15378"/>
        <dbReference type="ChEBI" id="CHEBI:30616"/>
        <dbReference type="ChEBI" id="CHEBI:58243"/>
        <dbReference type="ChEBI" id="CHEBI:58339"/>
        <dbReference type="ChEBI" id="CHEBI:456216"/>
        <dbReference type="EC" id="2.7.1.25"/>
    </reaction>
</comment>
<comment type="function">
    <text evidence="6 7">Catalyzes the synthesis of activated sulfate.</text>
</comment>
<dbReference type="PANTHER" id="PTHR42700">
    <property type="entry name" value="SULFATE ADENYLYLTRANSFERASE"/>
    <property type="match status" value="1"/>
</dbReference>